<evidence type="ECO:0000256" key="6">
    <source>
        <dbReference type="SAM" id="MobiDB-lite"/>
    </source>
</evidence>
<evidence type="ECO:0000256" key="3">
    <source>
        <dbReference type="ARBA" id="ARBA00022692"/>
    </source>
</evidence>
<keyword evidence="8" id="KW-0732">Signal</keyword>
<sequence length="289" mass="30559">MKRKGFLTSVLMIFIGCTLLANGVLAQPSQASGKGQSSAPNKSSSATKTAVHSSGKGALSNLSHAQKALPSNQSKPIVRTTNLAKGTDPLSQARPDDPALSDKSARPLDSPVSAISDGGRMLLYLIPILGLIVGGVALARKLQTGQTIFSFSSARSKALSRGSTLGLMVRLQQSLKNPLHSPSLRSLRVMESLALGNAALYLVEARGRLLLIGAAPAGVTLLKEFERGDETGFASDFHALVEASDVQGLAVPDSEIVEELDERLQEVSSKLARRAQRLRTVREVEADIE</sequence>
<keyword evidence="2" id="KW-1003">Cell membrane</keyword>
<dbReference type="AlphaFoldDB" id="S0ETI3"/>
<protein>
    <submittedName>
        <fullName evidence="9">Flagellar biosynthesis protein, FliO</fullName>
    </submittedName>
</protein>
<evidence type="ECO:0000256" key="7">
    <source>
        <dbReference type="SAM" id="Phobius"/>
    </source>
</evidence>
<keyword evidence="5 7" id="KW-0472">Membrane</keyword>
<evidence type="ECO:0000256" key="1">
    <source>
        <dbReference type="ARBA" id="ARBA00004236"/>
    </source>
</evidence>
<organism evidence="9 10">
    <name type="scientific">Chthonomonas calidirosea (strain DSM 23976 / ICMP 18418 / T49)</name>
    <dbReference type="NCBI Taxonomy" id="1303518"/>
    <lineage>
        <taxon>Bacteria</taxon>
        <taxon>Bacillati</taxon>
        <taxon>Armatimonadota</taxon>
        <taxon>Chthonomonadia</taxon>
        <taxon>Chthonomonadales</taxon>
        <taxon>Chthonomonadaceae</taxon>
        <taxon>Chthonomonas</taxon>
    </lineage>
</organism>
<dbReference type="STRING" id="454171.CP488_00540"/>
<dbReference type="EMBL" id="HF951689">
    <property type="protein sequence ID" value="CCW34440.1"/>
    <property type="molecule type" value="Genomic_DNA"/>
</dbReference>
<keyword evidence="4 7" id="KW-1133">Transmembrane helix</keyword>
<name>S0ETI3_CHTCT</name>
<dbReference type="Pfam" id="PF04347">
    <property type="entry name" value="FliO"/>
    <property type="match status" value="1"/>
</dbReference>
<dbReference type="HOGENOM" id="CLU_962055_0_0_0"/>
<evidence type="ECO:0000256" key="5">
    <source>
        <dbReference type="ARBA" id="ARBA00023136"/>
    </source>
</evidence>
<keyword evidence="9" id="KW-0282">Flagellum</keyword>
<dbReference type="InParanoid" id="S0ETI3"/>
<feature type="signal peptide" evidence="8">
    <location>
        <begin position="1"/>
        <end position="26"/>
    </location>
</feature>
<evidence type="ECO:0000256" key="4">
    <source>
        <dbReference type="ARBA" id="ARBA00022989"/>
    </source>
</evidence>
<dbReference type="GO" id="GO:0016020">
    <property type="term" value="C:membrane"/>
    <property type="evidence" value="ECO:0007669"/>
    <property type="project" value="InterPro"/>
</dbReference>
<dbReference type="InterPro" id="IPR022781">
    <property type="entry name" value="Flagellar_biosynth_FliO"/>
</dbReference>
<evidence type="ECO:0000256" key="2">
    <source>
        <dbReference type="ARBA" id="ARBA00022475"/>
    </source>
</evidence>
<keyword evidence="9" id="KW-0966">Cell projection</keyword>
<dbReference type="KEGG" id="ccz:CCALI_00614"/>
<dbReference type="Proteomes" id="UP000014227">
    <property type="component" value="Chromosome I"/>
</dbReference>
<feature type="chain" id="PRO_5004486283" evidence="8">
    <location>
        <begin position="27"/>
        <end position="289"/>
    </location>
</feature>
<gene>
    <name evidence="9" type="ORF">CCALI_00614</name>
</gene>
<keyword evidence="9" id="KW-0969">Cilium</keyword>
<dbReference type="GO" id="GO:0044781">
    <property type="term" value="P:bacterial-type flagellum organization"/>
    <property type="evidence" value="ECO:0007669"/>
    <property type="project" value="InterPro"/>
</dbReference>
<dbReference type="RefSeq" id="WP_016482002.1">
    <property type="nucleotide sequence ID" value="NC_021487.1"/>
</dbReference>
<reference evidence="10" key="1">
    <citation type="submission" date="2013-03" db="EMBL/GenBank/DDBJ databases">
        <title>Genome sequence of Chthonomonas calidirosea, the first sequenced genome from the Armatimonadetes phylum (formally candidate division OP10).</title>
        <authorList>
            <person name="Lee K.C.Y."/>
            <person name="Morgan X.C."/>
            <person name="Dunfield P.F."/>
            <person name="Tamas I."/>
            <person name="Houghton K.M."/>
            <person name="Vyssotski M."/>
            <person name="Ryan J.L.J."/>
            <person name="Lagutin K."/>
            <person name="McDonald I.R."/>
            <person name="Stott M.B."/>
        </authorList>
    </citation>
    <scope>NUCLEOTIDE SEQUENCE [LARGE SCALE GENOMIC DNA]</scope>
    <source>
        <strain evidence="10">DSM 23976 / ICMP 18418 / T49</strain>
    </source>
</reference>
<evidence type="ECO:0000256" key="8">
    <source>
        <dbReference type="SAM" id="SignalP"/>
    </source>
</evidence>
<dbReference type="PATRIC" id="fig|1303518.3.peg.617"/>
<accession>S0ETI3</accession>
<feature type="compositionally biased region" description="Polar residues" evidence="6">
    <location>
        <begin position="28"/>
        <end position="52"/>
    </location>
</feature>
<feature type="region of interest" description="Disordered" evidence="6">
    <location>
        <begin position="28"/>
        <end position="111"/>
    </location>
</feature>
<proteinExistence type="predicted"/>
<evidence type="ECO:0000313" key="9">
    <source>
        <dbReference type="EMBL" id="CCW34440.1"/>
    </source>
</evidence>
<evidence type="ECO:0000313" key="10">
    <source>
        <dbReference type="Proteomes" id="UP000014227"/>
    </source>
</evidence>
<keyword evidence="10" id="KW-1185">Reference proteome</keyword>
<feature type="transmembrane region" description="Helical" evidence="7">
    <location>
        <begin position="121"/>
        <end position="139"/>
    </location>
</feature>
<comment type="subcellular location">
    <subcellularLocation>
        <location evidence="1">Cell membrane</location>
    </subcellularLocation>
</comment>
<feature type="compositionally biased region" description="Polar residues" evidence="6">
    <location>
        <begin position="60"/>
        <end position="84"/>
    </location>
</feature>
<dbReference type="PROSITE" id="PS51257">
    <property type="entry name" value="PROKAR_LIPOPROTEIN"/>
    <property type="match status" value="1"/>
</dbReference>
<keyword evidence="3 7" id="KW-0812">Transmembrane</keyword>